<geneLocation type="plasmid" evidence="1">
    <name>unnamed1</name>
</geneLocation>
<evidence type="ECO:0000313" key="1">
    <source>
        <dbReference type="EMBL" id="AWB69258.1"/>
    </source>
</evidence>
<name>A0A2S0VYI2_9ALTE</name>
<dbReference type="Proteomes" id="UP000244441">
    <property type="component" value="Plasmid unnamed1"/>
</dbReference>
<dbReference type="RefSeq" id="WP_108605293.1">
    <property type="nucleotide sequence ID" value="NZ_CP026605.1"/>
</dbReference>
<dbReference type="InterPro" id="IPR009387">
    <property type="entry name" value="HigB-2"/>
</dbReference>
<organism evidence="1 2">
    <name type="scientific">Saccharobesus litoralis</name>
    <dbReference type="NCBI Taxonomy" id="2172099"/>
    <lineage>
        <taxon>Bacteria</taxon>
        <taxon>Pseudomonadati</taxon>
        <taxon>Pseudomonadota</taxon>
        <taxon>Gammaproteobacteria</taxon>
        <taxon>Alteromonadales</taxon>
        <taxon>Alteromonadaceae</taxon>
        <taxon>Saccharobesus</taxon>
    </lineage>
</organism>
<dbReference type="Gene3D" id="3.30.2310.20">
    <property type="entry name" value="RelE-like"/>
    <property type="match status" value="1"/>
</dbReference>
<dbReference type="AlphaFoldDB" id="A0A2S0VYI2"/>
<dbReference type="KEGG" id="cate:C2869_22270"/>
<dbReference type="OrthoDB" id="197283at2"/>
<protein>
    <submittedName>
        <fullName evidence="1">Addiction module antitoxin</fullName>
    </submittedName>
</protein>
<sequence>MSTKVKLEYAPEFKRNVRQLAKKYRSIQKDLTPLLTTLEQGETPGDQIQGVGASMFKVRVKNSDSNKGKRGGYRVIYYVKQGTKTLLLSVYSKNDQADVATNELRQLVEKYKL</sequence>
<dbReference type="EMBL" id="CP026605">
    <property type="protein sequence ID" value="AWB69258.1"/>
    <property type="molecule type" value="Genomic_DNA"/>
</dbReference>
<gene>
    <name evidence="1" type="ORF">C2869_22270</name>
</gene>
<keyword evidence="1" id="KW-0614">Plasmid</keyword>
<reference evidence="1 2" key="1">
    <citation type="submission" date="2018-01" db="EMBL/GenBank/DDBJ databases">
        <title>Genome sequence of a Cantenovulum-like bacteria.</title>
        <authorList>
            <person name="Tan W.R."/>
            <person name="Lau N.-S."/>
            <person name="Go F."/>
            <person name="Amirul A.-A.A."/>
        </authorList>
    </citation>
    <scope>NUCLEOTIDE SEQUENCE [LARGE SCALE GENOMIC DNA]</scope>
    <source>
        <strain evidence="1 2">CCB-QB4</strain>
        <plasmid evidence="2">Plasmid unnamed1</plasmid>
    </source>
</reference>
<proteinExistence type="predicted"/>
<evidence type="ECO:0000313" key="2">
    <source>
        <dbReference type="Proteomes" id="UP000244441"/>
    </source>
</evidence>
<keyword evidence="2" id="KW-1185">Reference proteome</keyword>
<dbReference type="Pfam" id="PF06296">
    <property type="entry name" value="RelE"/>
    <property type="match status" value="1"/>
</dbReference>
<dbReference type="PIRSF" id="PIRSF039032">
    <property type="entry name" value="HigB-2"/>
    <property type="match status" value="1"/>
</dbReference>
<dbReference type="InterPro" id="IPR035093">
    <property type="entry name" value="RelE/ParE_toxin_dom_sf"/>
</dbReference>
<accession>A0A2S0VYI2</accession>